<dbReference type="AlphaFoldDB" id="M1E8N3"/>
<protein>
    <submittedName>
        <fullName evidence="2">Uncharacterized protein</fullName>
    </submittedName>
</protein>
<dbReference type="EMBL" id="CP002690">
    <property type="protein sequence ID" value="AEE15258.1"/>
    <property type="molecule type" value="Genomic_DNA"/>
</dbReference>
<sequence>MRGMRRGNPRWFLGQRGFYGNVFINNRSSVVFLIFLFGLIISLIMGKVELVLGWTAVFLVLWFLGFLRI</sequence>
<dbReference type="HOGENOM" id="CLU_2774593_0_0_9"/>
<evidence type="ECO:0000313" key="3">
    <source>
        <dbReference type="Proteomes" id="UP000011765"/>
    </source>
</evidence>
<evidence type="ECO:0000256" key="1">
    <source>
        <dbReference type="SAM" id="Phobius"/>
    </source>
</evidence>
<accession>M1E8N3</accession>
<keyword evidence="1" id="KW-0812">Transmembrane</keyword>
<organism evidence="2 3">
    <name type="scientific">Thermodesulfobium narugense DSM 14796</name>
    <dbReference type="NCBI Taxonomy" id="747365"/>
    <lineage>
        <taxon>Bacteria</taxon>
        <taxon>Pseudomonadati</taxon>
        <taxon>Thermodesulfobiota</taxon>
        <taxon>Thermodesulfobiia</taxon>
        <taxon>Thermodesulfobiales</taxon>
        <taxon>Thermodesulfobiaceae</taxon>
        <taxon>Thermodesulfobium</taxon>
    </lineage>
</organism>
<dbReference type="Proteomes" id="UP000011765">
    <property type="component" value="Chromosome"/>
</dbReference>
<dbReference type="RefSeq" id="WP_013756978.1">
    <property type="nucleotide sequence ID" value="NC_015499.1"/>
</dbReference>
<feature type="transmembrane region" description="Helical" evidence="1">
    <location>
        <begin position="21"/>
        <end position="44"/>
    </location>
</feature>
<keyword evidence="1" id="KW-0472">Membrane</keyword>
<keyword evidence="3" id="KW-1185">Reference proteome</keyword>
<feature type="transmembrane region" description="Helical" evidence="1">
    <location>
        <begin position="50"/>
        <end position="67"/>
    </location>
</feature>
<name>M1E8N3_9BACT</name>
<dbReference type="KEGG" id="tnr:Thena_1648"/>
<gene>
    <name evidence="2" type="ORF">Thena_1648</name>
</gene>
<dbReference type="STRING" id="747365.Thena_1648"/>
<reference evidence="2 3" key="1">
    <citation type="submission" date="2011-04" db="EMBL/GenBank/DDBJ databases">
        <title>The complete genome of Thermodesulfobium narugense DSM 14796.</title>
        <authorList>
            <consortium name="US DOE Joint Genome Institute (JGI-PGF)"/>
            <person name="Lucas S."/>
            <person name="Han J."/>
            <person name="Lapidus A."/>
            <person name="Bruce D."/>
            <person name="Goodwin L."/>
            <person name="Pitluck S."/>
            <person name="Peters L."/>
            <person name="Kyrpides N."/>
            <person name="Mavromatis K."/>
            <person name="Pagani I."/>
            <person name="Ivanova N."/>
            <person name="Ovchinnikova G."/>
            <person name="Zhang X."/>
            <person name="Saunders L."/>
            <person name="Detter J.C."/>
            <person name="Tapia R."/>
            <person name="Han C."/>
            <person name="Land M."/>
            <person name="Hauser L."/>
            <person name="Markowitz V."/>
            <person name="Cheng J.-F."/>
            <person name="Hugenholtz P."/>
            <person name="Woyke T."/>
            <person name="Wu D."/>
            <person name="Spring S."/>
            <person name="Schroeder M."/>
            <person name="Brambilla E."/>
            <person name="Klenk H.-P."/>
            <person name="Eisen J.A."/>
        </authorList>
    </citation>
    <scope>NUCLEOTIDE SEQUENCE [LARGE SCALE GENOMIC DNA]</scope>
    <source>
        <strain evidence="2 3">DSM 14796</strain>
    </source>
</reference>
<proteinExistence type="predicted"/>
<evidence type="ECO:0000313" key="2">
    <source>
        <dbReference type="EMBL" id="AEE15258.1"/>
    </source>
</evidence>
<keyword evidence="1" id="KW-1133">Transmembrane helix</keyword>